<dbReference type="EMBL" id="JAEHOE010000118">
    <property type="protein sequence ID" value="KAG2486068.1"/>
    <property type="molecule type" value="Genomic_DNA"/>
</dbReference>
<keyword evidence="2" id="KW-0472">Membrane</keyword>
<proteinExistence type="predicted"/>
<feature type="transmembrane region" description="Helical" evidence="2">
    <location>
        <begin position="140"/>
        <end position="158"/>
    </location>
</feature>
<organism evidence="3 4">
    <name type="scientific">Edaphochlamys debaryana</name>
    <dbReference type="NCBI Taxonomy" id="47281"/>
    <lineage>
        <taxon>Eukaryota</taxon>
        <taxon>Viridiplantae</taxon>
        <taxon>Chlorophyta</taxon>
        <taxon>core chlorophytes</taxon>
        <taxon>Chlorophyceae</taxon>
        <taxon>CS clade</taxon>
        <taxon>Chlamydomonadales</taxon>
        <taxon>Chlamydomonadales incertae sedis</taxon>
        <taxon>Edaphochlamys</taxon>
    </lineage>
</organism>
<evidence type="ECO:0000256" key="1">
    <source>
        <dbReference type="SAM" id="MobiDB-lite"/>
    </source>
</evidence>
<keyword evidence="4" id="KW-1185">Reference proteome</keyword>
<evidence type="ECO:0000313" key="4">
    <source>
        <dbReference type="Proteomes" id="UP000612055"/>
    </source>
</evidence>
<feature type="compositionally biased region" description="Basic and acidic residues" evidence="1">
    <location>
        <begin position="53"/>
        <end position="70"/>
    </location>
</feature>
<dbReference type="AlphaFoldDB" id="A0A835XNK8"/>
<dbReference type="OrthoDB" id="538686at2759"/>
<evidence type="ECO:0000313" key="3">
    <source>
        <dbReference type="EMBL" id="KAG2486068.1"/>
    </source>
</evidence>
<feature type="region of interest" description="Disordered" evidence="1">
    <location>
        <begin position="53"/>
        <end position="94"/>
    </location>
</feature>
<sequence>MPGWARQARVVARASPFDMFDAMDRQFELMDRQFEAMQRQMDRDMDSAMRMARDAERQAREAERLADSEVQRSLPSFRREELRPAPNVDITRQEERGPGTYRYYERIQITSGGPGRGAYTALPPPAAATLAPGPGLGGGALLGIAVAVGGWAALTAAFNRNYHLTVYAESKRWMLLLLWPLLVLFSPKFREQWAAVVRGERPFTRKEGEQQGKDK</sequence>
<keyword evidence="2" id="KW-0812">Transmembrane</keyword>
<accession>A0A835XNK8</accession>
<keyword evidence="2" id="KW-1133">Transmembrane helix</keyword>
<gene>
    <name evidence="3" type="ORF">HYH03_015274</name>
</gene>
<reference evidence="3" key="1">
    <citation type="journal article" date="2020" name="bioRxiv">
        <title>Comparative genomics of Chlamydomonas.</title>
        <authorList>
            <person name="Craig R.J."/>
            <person name="Hasan A.R."/>
            <person name="Ness R.W."/>
            <person name="Keightley P.D."/>
        </authorList>
    </citation>
    <scope>NUCLEOTIDE SEQUENCE</scope>
    <source>
        <strain evidence="3">CCAP 11/70</strain>
    </source>
</reference>
<comment type="caution">
    <text evidence="3">The sequence shown here is derived from an EMBL/GenBank/DDBJ whole genome shotgun (WGS) entry which is preliminary data.</text>
</comment>
<evidence type="ECO:0000256" key="2">
    <source>
        <dbReference type="SAM" id="Phobius"/>
    </source>
</evidence>
<protein>
    <submittedName>
        <fullName evidence="3">Uncharacterized protein</fullName>
    </submittedName>
</protein>
<dbReference type="Proteomes" id="UP000612055">
    <property type="component" value="Unassembled WGS sequence"/>
</dbReference>
<name>A0A835XNK8_9CHLO</name>